<dbReference type="Gene3D" id="1.25.40.20">
    <property type="entry name" value="Ankyrin repeat-containing domain"/>
    <property type="match status" value="1"/>
</dbReference>
<reference evidence="2 3" key="1">
    <citation type="submission" date="2018-06" db="EMBL/GenBank/DDBJ databases">
        <title>Complete Genomes of Monosporascus.</title>
        <authorList>
            <person name="Robinson A.J."/>
            <person name="Natvig D.O."/>
        </authorList>
    </citation>
    <scope>NUCLEOTIDE SEQUENCE [LARGE SCALE GENOMIC DNA]</scope>
    <source>
        <strain evidence="2 3">CBS 110550</strain>
    </source>
</reference>
<dbReference type="SUPFAM" id="SSF48403">
    <property type="entry name" value="Ankyrin repeat"/>
    <property type="match status" value="1"/>
</dbReference>
<sequence length="229" mass="25602">MPDARARRGGWHRKGAGCHQPVPDQNKVRKYQATTLQEIFEVVERQRELFQMAPMCQHATSTPKKNAKTRSMLESLPQEMILSCVELLSDSNDIFALARTGSKTLHRIAIHQLLKTNSRTLYSALYWACTNGDVELLGATMRLRADVDYGFPARLNDPRCRSIRYPCARTPLAVAVSHGNLDVAEALLRVYRADSNAFPAPIRDTGMGFIPPLQWAFQAGLKMETGGAF</sequence>
<dbReference type="Proteomes" id="UP000293360">
    <property type="component" value="Unassembled WGS sequence"/>
</dbReference>
<dbReference type="AlphaFoldDB" id="A0A4Q4TBT3"/>
<accession>A0A4Q4TBT3</accession>
<feature type="region of interest" description="Disordered" evidence="1">
    <location>
        <begin position="1"/>
        <end position="26"/>
    </location>
</feature>
<organism evidence="2 3">
    <name type="scientific">Monosporascus ibericus</name>
    <dbReference type="NCBI Taxonomy" id="155417"/>
    <lineage>
        <taxon>Eukaryota</taxon>
        <taxon>Fungi</taxon>
        <taxon>Dikarya</taxon>
        <taxon>Ascomycota</taxon>
        <taxon>Pezizomycotina</taxon>
        <taxon>Sordariomycetes</taxon>
        <taxon>Xylariomycetidae</taxon>
        <taxon>Xylariales</taxon>
        <taxon>Xylariales incertae sedis</taxon>
        <taxon>Monosporascus</taxon>
    </lineage>
</organism>
<dbReference type="InterPro" id="IPR036770">
    <property type="entry name" value="Ankyrin_rpt-contain_sf"/>
</dbReference>
<evidence type="ECO:0000313" key="2">
    <source>
        <dbReference type="EMBL" id="RYP04116.1"/>
    </source>
</evidence>
<evidence type="ECO:0008006" key="4">
    <source>
        <dbReference type="Google" id="ProtNLM"/>
    </source>
</evidence>
<dbReference type="InterPro" id="IPR002110">
    <property type="entry name" value="Ankyrin_rpt"/>
</dbReference>
<keyword evidence="3" id="KW-1185">Reference proteome</keyword>
<proteinExistence type="predicted"/>
<evidence type="ECO:0000313" key="3">
    <source>
        <dbReference type="Proteomes" id="UP000293360"/>
    </source>
</evidence>
<dbReference type="SMART" id="SM00248">
    <property type="entry name" value="ANK"/>
    <property type="match status" value="2"/>
</dbReference>
<dbReference type="STRING" id="155417.A0A4Q4TBT3"/>
<dbReference type="EMBL" id="QJNU01000226">
    <property type="protein sequence ID" value="RYP04116.1"/>
    <property type="molecule type" value="Genomic_DNA"/>
</dbReference>
<dbReference type="OrthoDB" id="426293at2759"/>
<name>A0A4Q4TBT3_9PEZI</name>
<protein>
    <recommendedName>
        <fullName evidence="4">F-box domain-containing protein</fullName>
    </recommendedName>
</protein>
<comment type="caution">
    <text evidence="2">The sequence shown here is derived from an EMBL/GenBank/DDBJ whole genome shotgun (WGS) entry which is preliminary data.</text>
</comment>
<dbReference type="Pfam" id="PF13606">
    <property type="entry name" value="Ank_3"/>
    <property type="match status" value="1"/>
</dbReference>
<gene>
    <name evidence="2" type="ORF">DL764_004663</name>
</gene>
<evidence type="ECO:0000256" key="1">
    <source>
        <dbReference type="SAM" id="MobiDB-lite"/>
    </source>
</evidence>
<feature type="compositionally biased region" description="Basic residues" evidence="1">
    <location>
        <begin position="7"/>
        <end position="16"/>
    </location>
</feature>